<dbReference type="Proteomes" id="UP001382727">
    <property type="component" value="Chromosome"/>
</dbReference>
<evidence type="ECO:0000313" key="2">
    <source>
        <dbReference type="Proteomes" id="UP001382727"/>
    </source>
</evidence>
<gene>
    <name evidence="1" type="ORF">V1351_04035</name>
</gene>
<reference evidence="1 2" key="1">
    <citation type="submission" date="2024-02" db="EMBL/GenBank/DDBJ databases">
        <title>Janibacter sp. nov., isolated from gut of marine sandworm.</title>
        <authorList>
            <person name="Kim B."/>
            <person name="Jun M.O."/>
            <person name="Shin N.-R."/>
        </authorList>
    </citation>
    <scope>NUCLEOTIDE SEQUENCE [LARGE SCALE GENOMIC DNA]</scope>
    <source>
        <strain evidence="1 2">A1S7</strain>
    </source>
</reference>
<organism evidence="1 2">
    <name type="scientific">Janibacter alittae</name>
    <dbReference type="NCBI Taxonomy" id="3115209"/>
    <lineage>
        <taxon>Bacteria</taxon>
        <taxon>Bacillati</taxon>
        <taxon>Actinomycetota</taxon>
        <taxon>Actinomycetes</taxon>
        <taxon>Micrococcales</taxon>
        <taxon>Intrasporangiaceae</taxon>
        <taxon>Janibacter</taxon>
    </lineage>
</organism>
<protein>
    <submittedName>
        <fullName evidence="1">Uncharacterized protein</fullName>
    </submittedName>
</protein>
<keyword evidence="2" id="KW-1185">Reference proteome</keyword>
<name>A0ABZ2MJL7_9MICO</name>
<proteinExistence type="predicted"/>
<dbReference type="RefSeq" id="WP_338750951.1">
    <property type="nucleotide sequence ID" value="NZ_CP144913.1"/>
</dbReference>
<accession>A0ABZ2MJL7</accession>
<evidence type="ECO:0000313" key="1">
    <source>
        <dbReference type="EMBL" id="WXB77242.1"/>
    </source>
</evidence>
<dbReference type="EMBL" id="CP144913">
    <property type="protein sequence ID" value="WXB77242.1"/>
    <property type="molecule type" value="Genomic_DNA"/>
</dbReference>
<dbReference type="PROSITE" id="PS51318">
    <property type="entry name" value="TAT"/>
    <property type="match status" value="1"/>
</dbReference>
<sequence length="273" mass="28402">MPHATNPAPSPSRRSVAKGVAWMAPGVTIAAAAPRLAASDVGCSSESQQEINNAITLASTKHAQLQLNFYQLAAALDGAAQRVYMNLKNLGTAPVSASPENPIIIELTLHAADPAQTRSVTTYGTRGWGTVDKGEWINGTLTFTWTITKNLPITTGAGTECDMYVALGPGGVTTPGKQVHAEAVMTSFGVNDDLTGDDFPALHDIVDTTQVLECQEHYHAKVQANPTASYTLYASGSKTSGMGIDWPVGEAVSSKTIGNGASGGSATSENGIW</sequence>
<dbReference type="InterPro" id="IPR006311">
    <property type="entry name" value="TAT_signal"/>
</dbReference>